<dbReference type="AlphaFoldDB" id="A0A0E9R2J8"/>
<dbReference type="EMBL" id="GBXM01085201">
    <property type="protein sequence ID" value="JAH23376.1"/>
    <property type="molecule type" value="Transcribed_RNA"/>
</dbReference>
<sequence length="33" mass="3957">MSLISLCNIYYLTKYRDADYDKRLDQSPLVMNI</sequence>
<name>A0A0E9R2J8_ANGAN</name>
<organism evidence="1">
    <name type="scientific">Anguilla anguilla</name>
    <name type="common">European freshwater eel</name>
    <name type="synonym">Muraena anguilla</name>
    <dbReference type="NCBI Taxonomy" id="7936"/>
    <lineage>
        <taxon>Eukaryota</taxon>
        <taxon>Metazoa</taxon>
        <taxon>Chordata</taxon>
        <taxon>Craniata</taxon>
        <taxon>Vertebrata</taxon>
        <taxon>Euteleostomi</taxon>
        <taxon>Actinopterygii</taxon>
        <taxon>Neopterygii</taxon>
        <taxon>Teleostei</taxon>
        <taxon>Anguilliformes</taxon>
        <taxon>Anguillidae</taxon>
        <taxon>Anguilla</taxon>
    </lineage>
</organism>
<protein>
    <submittedName>
        <fullName evidence="1">Uncharacterized protein</fullName>
    </submittedName>
</protein>
<evidence type="ECO:0000313" key="1">
    <source>
        <dbReference type="EMBL" id="JAH23376.1"/>
    </source>
</evidence>
<proteinExistence type="predicted"/>
<accession>A0A0E9R2J8</accession>
<reference evidence="1" key="1">
    <citation type="submission" date="2014-11" db="EMBL/GenBank/DDBJ databases">
        <authorList>
            <person name="Amaro Gonzalez C."/>
        </authorList>
    </citation>
    <scope>NUCLEOTIDE SEQUENCE</scope>
</reference>
<reference evidence="1" key="2">
    <citation type="journal article" date="2015" name="Fish Shellfish Immunol.">
        <title>Early steps in the European eel (Anguilla anguilla)-Vibrio vulnificus interaction in the gills: Role of the RtxA13 toxin.</title>
        <authorList>
            <person name="Callol A."/>
            <person name="Pajuelo D."/>
            <person name="Ebbesson L."/>
            <person name="Teles M."/>
            <person name="MacKenzie S."/>
            <person name="Amaro C."/>
        </authorList>
    </citation>
    <scope>NUCLEOTIDE SEQUENCE</scope>
</reference>